<keyword evidence="2" id="KW-1185">Reference proteome</keyword>
<organism evidence="1 2">
    <name type="scientific">Usitatibacter rugosus</name>
    <dbReference type="NCBI Taxonomy" id="2732067"/>
    <lineage>
        <taxon>Bacteria</taxon>
        <taxon>Pseudomonadati</taxon>
        <taxon>Pseudomonadota</taxon>
        <taxon>Betaproteobacteria</taxon>
        <taxon>Nitrosomonadales</taxon>
        <taxon>Usitatibacteraceae</taxon>
        <taxon>Usitatibacter</taxon>
    </lineage>
</organism>
<name>A0A6M4GU83_9PROT</name>
<dbReference type="KEGG" id="uru:DSM104443_00944"/>
<evidence type="ECO:0000313" key="1">
    <source>
        <dbReference type="EMBL" id="QJR09893.1"/>
    </source>
</evidence>
<accession>A0A6M4GU83</accession>
<dbReference type="AlphaFoldDB" id="A0A6M4GU83"/>
<dbReference type="Proteomes" id="UP000501534">
    <property type="component" value="Chromosome"/>
</dbReference>
<evidence type="ECO:0000313" key="2">
    <source>
        <dbReference type="Proteomes" id="UP000501534"/>
    </source>
</evidence>
<gene>
    <name evidence="1" type="ORF">DSM104443_00944</name>
</gene>
<protein>
    <submittedName>
        <fullName evidence="1">Uncharacterized protein</fullName>
    </submittedName>
</protein>
<sequence length="66" mass="7850">MYYANTPEYRTWRAEGLRWIAGLLQDAADSIERSQSAHYLADERAPEYKPVEEFLYDARFRVQNGY</sequence>
<reference evidence="1 2" key="1">
    <citation type="submission" date="2020-04" db="EMBL/GenBank/DDBJ databases">
        <title>Usitatibacter rugosus gen. nov., sp. nov. and Usitatibacter palustris sp. nov., novel members of Usitatibacteraceae fam. nov. within the order Nitrosomonadales isolated from soil.</title>
        <authorList>
            <person name="Huber K.J."/>
            <person name="Neumann-Schaal M."/>
            <person name="Geppert A."/>
            <person name="Luckner M."/>
            <person name="Wanner G."/>
            <person name="Overmann J."/>
        </authorList>
    </citation>
    <scope>NUCLEOTIDE SEQUENCE [LARGE SCALE GENOMIC DNA]</scope>
    <source>
        <strain evidence="1 2">0125_3</strain>
    </source>
</reference>
<proteinExistence type="predicted"/>
<dbReference type="EMBL" id="CP053069">
    <property type="protein sequence ID" value="QJR09893.1"/>
    <property type="molecule type" value="Genomic_DNA"/>
</dbReference>